<name>A0ACC0GSB9_9ERIC</name>
<keyword evidence="2" id="KW-1185">Reference proteome</keyword>
<comment type="caution">
    <text evidence="1">The sequence shown here is derived from an EMBL/GenBank/DDBJ whole genome shotgun (WGS) entry which is preliminary data.</text>
</comment>
<dbReference type="Proteomes" id="UP001060215">
    <property type="component" value="Chromosome 9"/>
</dbReference>
<sequence>MDLNKDLEKTNYITANDLQATYSLYPGCPATASSLLSPVSRTPGGCLLSSFPECEFPTQWNPSISSHDTKYPLKSESGRFTKLETVSASKLSQGSNFFCPATFAQFYLDENPLPPLSVSRESDVYSNGGNEHHNRQNKTCKQDVEEIEAYRASFGFSADEIIIVQYVEISDILFMGLYVVKCQVQAITLKSILLSSTKENELLCVSPGSGVRKTYAVNDSALKALQVYRF</sequence>
<evidence type="ECO:0000313" key="1">
    <source>
        <dbReference type="EMBL" id="KAI8003929.1"/>
    </source>
</evidence>
<organism evidence="1 2">
    <name type="scientific">Camellia lanceoleosa</name>
    <dbReference type="NCBI Taxonomy" id="1840588"/>
    <lineage>
        <taxon>Eukaryota</taxon>
        <taxon>Viridiplantae</taxon>
        <taxon>Streptophyta</taxon>
        <taxon>Embryophyta</taxon>
        <taxon>Tracheophyta</taxon>
        <taxon>Spermatophyta</taxon>
        <taxon>Magnoliopsida</taxon>
        <taxon>eudicotyledons</taxon>
        <taxon>Gunneridae</taxon>
        <taxon>Pentapetalae</taxon>
        <taxon>asterids</taxon>
        <taxon>Ericales</taxon>
        <taxon>Theaceae</taxon>
        <taxon>Camellia</taxon>
    </lineage>
</organism>
<reference evidence="1 2" key="1">
    <citation type="journal article" date="2022" name="Plant J.">
        <title>Chromosome-level genome of Camellia lanceoleosa provides a valuable resource for understanding genome evolution and self-incompatibility.</title>
        <authorList>
            <person name="Gong W."/>
            <person name="Xiao S."/>
            <person name="Wang L."/>
            <person name="Liao Z."/>
            <person name="Chang Y."/>
            <person name="Mo W."/>
            <person name="Hu G."/>
            <person name="Li W."/>
            <person name="Zhao G."/>
            <person name="Zhu H."/>
            <person name="Hu X."/>
            <person name="Ji K."/>
            <person name="Xiang X."/>
            <person name="Song Q."/>
            <person name="Yuan D."/>
            <person name="Jin S."/>
            <person name="Zhang L."/>
        </authorList>
    </citation>
    <scope>NUCLEOTIDE SEQUENCE [LARGE SCALE GENOMIC DNA]</scope>
    <source>
        <strain evidence="1">SQ_2022a</strain>
    </source>
</reference>
<protein>
    <submittedName>
        <fullName evidence="1">Uncharacterized protein</fullName>
    </submittedName>
</protein>
<evidence type="ECO:0000313" key="2">
    <source>
        <dbReference type="Proteomes" id="UP001060215"/>
    </source>
</evidence>
<gene>
    <name evidence="1" type="ORF">LOK49_LG08G00018</name>
</gene>
<dbReference type="EMBL" id="CM045766">
    <property type="protein sequence ID" value="KAI8003929.1"/>
    <property type="molecule type" value="Genomic_DNA"/>
</dbReference>
<accession>A0ACC0GSB9</accession>
<proteinExistence type="predicted"/>